<dbReference type="Pfam" id="PF22191">
    <property type="entry name" value="IBR_1"/>
    <property type="match status" value="1"/>
</dbReference>
<dbReference type="SUPFAM" id="SSF57850">
    <property type="entry name" value="RING/U-box"/>
    <property type="match status" value="1"/>
</dbReference>
<name>A0AAD8FR97_ACIOX</name>
<dbReference type="Proteomes" id="UP001230051">
    <property type="component" value="Unassembled WGS sequence"/>
</dbReference>
<reference evidence="4" key="1">
    <citation type="submission" date="2022-02" db="EMBL/GenBank/DDBJ databases">
        <title>Atlantic sturgeon de novo genome assembly.</title>
        <authorList>
            <person name="Stock M."/>
            <person name="Klopp C."/>
            <person name="Guiguen Y."/>
            <person name="Cabau C."/>
            <person name="Parinello H."/>
            <person name="Santidrian Yebra-Pimentel E."/>
            <person name="Kuhl H."/>
            <person name="Dirks R.P."/>
            <person name="Guessner J."/>
            <person name="Wuertz S."/>
            <person name="Du K."/>
            <person name="Schartl M."/>
        </authorList>
    </citation>
    <scope>NUCLEOTIDE SEQUENCE</scope>
    <source>
        <strain evidence="4">STURGEONOMICS-FGT-2020</strain>
        <tissue evidence="4">Whole blood</tissue>
    </source>
</reference>
<dbReference type="EMBL" id="JAGXEW010000592">
    <property type="protein sequence ID" value="KAK1138247.1"/>
    <property type="molecule type" value="Genomic_DNA"/>
</dbReference>
<keyword evidence="3" id="KW-0862">Zinc</keyword>
<keyword evidence="1" id="KW-0479">Metal-binding</keyword>
<evidence type="ECO:0000256" key="2">
    <source>
        <dbReference type="ARBA" id="ARBA00022771"/>
    </source>
</evidence>
<dbReference type="PROSITE" id="PS51257">
    <property type="entry name" value="PROKAR_LIPOPROTEIN"/>
    <property type="match status" value="1"/>
</dbReference>
<dbReference type="PROSITE" id="PS00518">
    <property type="entry name" value="ZF_RING_1"/>
    <property type="match status" value="1"/>
</dbReference>
<protein>
    <submittedName>
        <fullName evidence="4">E3 ubiquitin-protein ligase RNF144A-like</fullName>
    </submittedName>
</protein>
<comment type="caution">
    <text evidence="4">The sequence shown here is derived from an EMBL/GenBank/DDBJ whole genome shotgun (WGS) entry which is preliminary data.</text>
</comment>
<dbReference type="AlphaFoldDB" id="A0AAD8FR97"/>
<accession>A0AAD8FR97</accession>
<evidence type="ECO:0000313" key="4">
    <source>
        <dbReference type="EMBL" id="KAK1138247.1"/>
    </source>
</evidence>
<dbReference type="GO" id="GO:0008270">
    <property type="term" value="F:zinc ion binding"/>
    <property type="evidence" value="ECO:0007669"/>
    <property type="project" value="UniProtKB-KW"/>
</dbReference>
<keyword evidence="5" id="KW-1185">Reference proteome</keyword>
<evidence type="ECO:0000256" key="3">
    <source>
        <dbReference type="ARBA" id="ARBA00022833"/>
    </source>
</evidence>
<keyword evidence="2" id="KW-0863">Zinc-finger</keyword>
<proteinExistence type="predicted"/>
<sequence length="273" mass="30181">MNRMRARIWGLSVSTNESDPRTRLPSGLSVTASCGHSIDSLWLKRLVIKQLGLGVQDFSCQQCSQTWSWQEVKRLAVFTEQEGKSCEEMISRLNSPDPLHTHRKCPGCSLLLPRPGSGSRSVPCKACSIAKRKVFQFCWDCQQEWRAPSSQEDDNCGNKDCATQACLLSCPAIKLPGSQLDGCPCFRACPRCHALISHTLRGCSQVKCPQCAHAFCYRCLRGIQEGCLLPQLQPLGGSVGNPDIGILMMDYWGYNTCIIAARQGVTEANQVHM</sequence>
<dbReference type="InterPro" id="IPR017907">
    <property type="entry name" value="Znf_RING_CS"/>
</dbReference>
<evidence type="ECO:0000313" key="5">
    <source>
        <dbReference type="Proteomes" id="UP001230051"/>
    </source>
</evidence>
<evidence type="ECO:0000256" key="1">
    <source>
        <dbReference type="ARBA" id="ARBA00022723"/>
    </source>
</evidence>
<gene>
    <name evidence="4" type="ORF">AOXY_G37881</name>
</gene>
<organism evidence="4 5">
    <name type="scientific">Acipenser oxyrinchus oxyrinchus</name>
    <dbReference type="NCBI Taxonomy" id="40147"/>
    <lineage>
        <taxon>Eukaryota</taxon>
        <taxon>Metazoa</taxon>
        <taxon>Chordata</taxon>
        <taxon>Craniata</taxon>
        <taxon>Vertebrata</taxon>
        <taxon>Euteleostomi</taxon>
        <taxon>Actinopterygii</taxon>
        <taxon>Chondrostei</taxon>
        <taxon>Acipenseriformes</taxon>
        <taxon>Acipenseridae</taxon>
        <taxon>Acipenser</taxon>
    </lineage>
</organism>